<dbReference type="PANTHER" id="PTHR28626:SF3">
    <property type="entry name" value="SRR1-LIKE PROTEIN"/>
    <property type="match status" value="1"/>
</dbReference>
<organism evidence="4 5">
    <name type="scientific">Polyporus arcularius HHB13444</name>
    <dbReference type="NCBI Taxonomy" id="1314778"/>
    <lineage>
        <taxon>Eukaryota</taxon>
        <taxon>Fungi</taxon>
        <taxon>Dikarya</taxon>
        <taxon>Basidiomycota</taxon>
        <taxon>Agaricomycotina</taxon>
        <taxon>Agaricomycetes</taxon>
        <taxon>Polyporales</taxon>
        <taxon>Polyporaceae</taxon>
        <taxon>Polyporus</taxon>
    </lineage>
</organism>
<dbReference type="GO" id="GO:0005737">
    <property type="term" value="C:cytoplasm"/>
    <property type="evidence" value="ECO:0007669"/>
    <property type="project" value="TreeGrafter"/>
</dbReference>
<comment type="similarity">
    <text evidence="1">Belongs to the SRR1 family.</text>
</comment>
<feature type="domain" description="SRR1-like" evidence="3">
    <location>
        <begin position="60"/>
        <end position="230"/>
    </location>
</feature>
<protein>
    <recommendedName>
        <fullName evidence="3">SRR1-like domain-containing protein</fullName>
    </recommendedName>
</protein>
<evidence type="ECO:0000256" key="1">
    <source>
        <dbReference type="ARBA" id="ARBA00009856"/>
    </source>
</evidence>
<feature type="region of interest" description="Disordered" evidence="2">
    <location>
        <begin position="301"/>
        <end position="333"/>
    </location>
</feature>
<keyword evidence="5" id="KW-1185">Reference proteome</keyword>
<name>A0A5C3PM77_9APHY</name>
<accession>A0A5C3PM77</accession>
<dbReference type="AlphaFoldDB" id="A0A5C3PM77"/>
<dbReference type="InterPro" id="IPR012942">
    <property type="entry name" value="SRR1-like"/>
</dbReference>
<reference evidence="4 5" key="1">
    <citation type="journal article" date="2019" name="Nat. Ecol. Evol.">
        <title>Megaphylogeny resolves global patterns of mushroom evolution.</title>
        <authorList>
            <person name="Varga T."/>
            <person name="Krizsan K."/>
            <person name="Foldi C."/>
            <person name="Dima B."/>
            <person name="Sanchez-Garcia M."/>
            <person name="Sanchez-Ramirez S."/>
            <person name="Szollosi G.J."/>
            <person name="Szarkandi J.G."/>
            <person name="Papp V."/>
            <person name="Albert L."/>
            <person name="Andreopoulos W."/>
            <person name="Angelini C."/>
            <person name="Antonin V."/>
            <person name="Barry K.W."/>
            <person name="Bougher N.L."/>
            <person name="Buchanan P."/>
            <person name="Buyck B."/>
            <person name="Bense V."/>
            <person name="Catcheside P."/>
            <person name="Chovatia M."/>
            <person name="Cooper J."/>
            <person name="Damon W."/>
            <person name="Desjardin D."/>
            <person name="Finy P."/>
            <person name="Geml J."/>
            <person name="Haridas S."/>
            <person name="Hughes K."/>
            <person name="Justo A."/>
            <person name="Karasinski D."/>
            <person name="Kautmanova I."/>
            <person name="Kiss B."/>
            <person name="Kocsube S."/>
            <person name="Kotiranta H."/>
            <person name="LaButti K.M."/>
            <person name="Lechner B.E."/>
            <person name="Liimatainen K."/>
            <person name="Lipzen A."/>
            <person name="Lukacs Z."/>
            <person name="Mihaltcheva S."/>
            <person name="Morgado L.N."/>
            <person name="Niskanen T."/>
            <person name="Noordeloos M.E."/>
            <person name="Ohm R.A."/>
            <person name="Ortiz-Santana B."/>
            <person name="Ovrebo C."/>
            <person name="Racz N."/>
            <person name="Riley R."/>
            <person name="Savchenko A."/>
            <person name="Shiryaev A."/>
            <person name="Soop K."/>
            <person name="Spirin V."/>
            <person name="Szebenyi C."/>
            <person name="Tomsovsky M."/>
            <person name="Tulloss R.E."/>
            <person name="Uehling J."/>
            <person name="Grigoriev I.V."/>
            <person name="Vagvolgyi C."/>
            <person name="Papp T."/>
            <person name="Martin F.M."/>
            <person name="Miettinen O."/>
            <person name="Hibbett D.S."/>
            <person name="Nagy L.G."/>
        </authorList>
    </citation>
    <scope>NUCLEOTIDE SEQUENCE [LARGE SCALE GENOMIC DNA]</scope>
    <source>
        <strain evidence="4 5">HHB13444</strain>
    </source>
</reference>
<dbReference type="GO" id="GO:0005634">
    <property type="term" value="C:nucleus"/>
    <property type="evidence" value="ECO:0007669"/>
    <property type="project" value="TreeGrafter"/>
</dbReference>
<evidence type="ECO:0000313" key="4">
    <source>
        <dbReference type="EMBL" id="TFK90412.1"/>
    </source>
</evidence>
<feature type="region of interest" description="Disordered" evidence="2">
    <location>
        <begin position="250"/>
        <end position="278"/>
    </location>
</feature>
<dbReference type="EMBL" id="ML211046">
    <property type="protein sequence ID" value="TFK90412.1"/>
    <property type="molecule type" value="Genomic_DNA"/>
</dbReference>
<evidence type="ECO:0000256" key="2">
    <source>
        <dbReference type="SAM" id="MobiDB-lite"/>
    </source>
</evidence>
<feature type="compositionally biased region" description="Basic and acidic residues" evidence="2">
    <location>
        <begin position="320"/>
        <end position="333"/>
    </location>
</feature>
<dbReference type="InParanoid" id="A0A5C3PM77"/>
<proteinExistence type="inferred from homology"/>
<evidence type="ECO:0000259" key="3">
    <source>
        <dbReference type="Pfam" id="PF07985"/>
    </source>
</evidence>
<dbReference type="Proteomes" id="UP000308197">
    <property type="component" value="Unassembled WGS sequence"/>
</dbReference>
<dbReference type="InterPro" id="IPR040044">
    <property type="entry name" value="SRR1L"/>
</dbReference>
<sequence>MAQHDSQFGYDDHFTPARTRKKRKNRPPTEPPSPSVLLDKVSEELAPTDWLRDTMHTLRESLEEAFPPADDAPDVLCLGLGSPSSSRDARAQLAFLLAACDDLRIDRAKVSVFDPVLTEQDLELLAQRRLTPLPENRMAKHALQSPTIVFMPHCDLHLYENFLRENWSKEQLPNALLIANPLSEYAESIPSRKLAAEHPCVARLAPYLTSCPLRPCAPYPTAFNNTAVQFVRASALANREDEWWTLPALSPGRALSSGTRPESTPPARPLSPSANLAHSRSVEDIEGSGVHVDVNADAIAQANADGDAEASNVSVPLTSDGRDVEKHKPAAAS</sequence>
<dbReference type="PANTHER" id="PTHR28626">
    <property type="entry name" value="SRR1-LIKE PROTEIN"/>
    <property type="match status" value="1"/>
</dbReference>
<gene>
    <name evidence="4" type="ORF">K466DRAFT_484800</name>
</gene>
<dbReference type="FunCoup" id="A0A5C3PM77">
    <property type="interactions" value="141"/>
</dbReference>
<feature type="region of interest" description="Disordered" evidence="2">
    <location>
        <begin position="1"/>
        <end position="39"/>
    </location>
</feature>
<evidence type="ECO:0000313" key="5">
    <source>
        <dbReference type="Proteomes" id="UP000308197"/>
    </source>
</evidence>
<dbReference type="Pfam" id="PF07985">
    <property type="entry name" value="SRR1"/>
    <property type="match status" value="1"/>
</dbReference>